<dbReference type="PANTHER" id="PTHR46411">
    <property type="entry name" value="FAMILY ATPASE, PUTATIVE-RELATED"/>
    <property type="match status" value="1"/>
</dbReference>
<dbReference type="SUPFAM" id="SSF52540">
    <property type="entry name" value="P-loop containing nucleoside triphosphate hydrolases"/>
    <property type="match status" value="1"/>
</dbReference>
<dbReference type="OrthoDB" id="10042665at2759"/>
<feature type="region of interest" description="Disordered" evidence="1">
    <location>
        <begin position="1"/>
        <end position="47"/>
    </location>
</feature>
<dbReference type="InterPro" id="IPR003959">
    <property type="entry name" value="ATPase_AAA_core"/>
</dbReference>
<dbReference type="Proteomes" id="UP000077002">
    <property type="component" value="Unassembled WGS sequence"/>
</dbReference>
<dbReference type="GO" id="GO:0016887">
    <property type="term" value="F:ATP hydrolysis activity"/>
    <property type="evidence" value="ECO:0007669"/>
    <property type="project" value="InterPro"/>
</dbReference>
<dbReference type="EMBL" id="LVKK01000097">
    <property type="protein sequence ID" value="OAG36190.1"/>
    <property type="molecule type" value="Genomic_DNA"/>
</dbReference>
<dbReference type="PANTHER" id="PTHR46411:SF3">
    <property type="entry name" value="AAA+ ATPASE DOMAIN-CONTAINING PROTEIN"/>
    <property type="match status" value="1"/>
</dbReference>
<dbReference type="GeneID" id="34604715"/>
<organism evidence="3 4">
    <name type="scientific">Fonsecaea monophora</name>
    <dbReference type="NCBI Taxonomy" id="254056"/>
    <lineage>
        <taxon>Eukaryota</taxon>
        <taxon>Fungi</taxon>
        <taxon>Dikarya</taxon>
        <taxon>Ascomycota</taxon>
        <taxon>Pezizomycotina</taxon>
        <taxon>Eurotiomycetes</taxon>
        <taxon>Chaetothyriomycetidae</taxon>
        <taxon>Chaetothyriales</taxon>
        <taxon>Herpotrichiellaceae</taxon>
        <taxon>Fonsecaea</taxon>
    </lineage>
</organism>
<accession>A0A177EY42</accession>
<sequence>MTAAQNRLGEPGSGSASTTKAFDGLSKGSNSTVASREWERHSQRKRSLNTSTDPYMVCKIDELKGQLMLTSQISASEVSLDAAELERQLGRIFQTAKAWKTLLLLDEADVFLQARSQLTLERNRLVAIFLRKMEFFDGVFFLITNLINDFDGAILNRIHLRMKYEDLDKKARQIVIAQSLEKGYTQTMAQGDSKNHDGAESHICIDLLIPRPSVEYFIDLVHQDRASFLLGHNLISFHGGW</sequence>
<keyword evidence="4" id="KW-1185">Reference proteome</keyword>
<dbReference type="InterPro" id="IPR027417">
    <property type="entry name" value="P-loop_NTPase"/>
</dbReference>
<dbReference type="Gene3D" id="3.40.50.300">
    <property type="entry name" value="P-loop containing nucleotide triphosphate hydrolases"/>
    <property type="match status" value="1"/>
</dbReference>
<comment type="caution">
    <text evidence="3">The sequence shown here is derived from an EMBL/GenBank/DDBJ whole genome shotgun (WGS) entry which is preliminary data.</text>
</comment>
<name>A0A177EY42_9EURO</name>
<reference evidence="3 4" key="1">
    <citation type="submission" date="2016-03" db="EMBL/GenBank/DDBJ databases">
        <title>Draft genome sequence of the Fonsecaea monophora CBS 269.37.</title>
        <authorList>
            <person name="Bombassaro A."/>
            <person name="Vinicius W.A."/>
            <person name="De Hoog S."/>
            <person name="Sun J."/>
            <person name="Souza E.M."/>
            <person name="Raittz R.T."/>
            <person name="Costa F."/>
            <person name="Leao A.C."/>
            <person name="Tadra-Sfeir M.Z."/>
            <person name="Baura V."/>
            <person name="Balsanelli E."/>
            <person name="Pedrosa F.O."/>
            <person name="Moreno L.F."/>
            <person name="Steffens M.B."/>
            <person name="Xi L."/>
            <person name="Bocca A.L."/>
            <person name="Felipe M.S."/>
            <person name="Teixeira M."/>
            <person name="Telles Filho F.Q."/>
            <person name="Azevedo C.M."/>
            <person name="Gomes R."/>
            <person name="Vicente V.A."/>
        </authorList>
    </citation>
    <scope>NUCLEOTIDE SEQUENCE [LARGE SCALE GENOMIC DNA]</scope>
    <source>
        <strain evidence="3 4">CBS 269.37</strain>
    </source>
</reference>
<evidence type="ECO:0000313" key="4">
    <source>
        <dbReference type="Proteomes" id="UP000077002"/>
    </source>
</evidence>
<protein>
    <recommendedName>
        <fullName evidence="2">ATPase AAA-type core domain-containing protein</fullName>
    </recommendedName>
</protein>
<dbReference type="GO" id="GO:0005524">
    <property type="term" value="F:ATP binding"/>
    <property type="evidence" value="ECO:0007669"/>
    <property type="project" value="InterPro"/>
</dbReference>
<dbReference type="RefSeq" id="XP_022508142.1">
    <property type="nucleotide sequence ID" value="XM_022659515.1"/>
</dbReference>
<evidence type="ECO:0000259" key="2">
    <source>
        <dbReference type="Pfam" id="PF00004"/>
    </source>
</evidence>
<gene>
    <name evidence="3" type="ORF">AYO21_09584</name>
</gene>
<dbReference type="Pfam" id="PF00004">
    <property type="entry name" value="AAA"/>
    <property type="match status" value="1"/>
</dbReference>
<evidence type="ECO:0000313" key="3">
    <source>
        <dbReference type="EMBL" id="OAG36190.1"/>
    </source>
</evidence>
<proteinExistence type="predicted"/>
<evidence type="ECO:0000256" key="1">
    <source>
        <dbReference type="SAM" id="MobiDB-lite"/>
    </source>
</evidence>
<dbReference type="AlphaFoldDB" id="A0A177EY42"/>
<feature type="domain" description="ATPase AAA-type core" evidence="2">
    <location>
        <begin position="73"/>
        <end position="162"/>
    </location>
</feature>